<dbReference type="GO" id="GO:0046168">
    <property type="term" value="P:glycerol-3-phosphate catabolic process"/>
    <property type="evidence" value="ECO:0007669"/>
    <property type="project" value="TreeGrafter"/>
</dbReference>
<evidence type="ECO:0000259" key="8">
    <source>
        <dbReference type="Pfam" id="PF16901"/>
    </source>
</evidence>
<comment type="similarity">
    <text evidence="2 6">Belongs to the FAD-dependent glycerol-3-phosphate dehydrogenase family.</text>
</comment>
<dbReference type="Gene3D" id="1.10.8.870">
    <property type="entry name" value="Alpha-glycerophosphate oxidase, cap domain"/>
    <property type="match status" value="1"/>
</dbReference>
<reference evidence="9 10" key="1">
    <citation type="submission" date="2016-02" db="EMBL/GenBank/DDBJ databases">
        <authorList>
            <person name="Wen L."/>
            <person name="He K."/>
            <person name="Yang H."/>
        </authorList>
    </citation>
    <scope>NUCLEOTIDE SEQUENCE [LARGE SCALE GENOMIC DNA]</scope>
    <source>
        <strain evidence="9 10">TSA40</strain>
    </source>
</reference>
<dbReference type="NCBIfam" id="NF008899">
    <property type="entry name" value="PRK12266.1"/>
    <property type="match status" value="1"/>
</dbReference>
<keyword evidence="10" id="KW-1185">Reference proteome</keyword>
<dbReference type="InterPro" id="IPR038299">
    <property type="entry name" value="DAO_C_sf"/>
</dbReference>
<dbReference type="InterPro" id="IPR000447">
    <property type="entry name" value="G3P_DH_FAD-dep"/>
</dbReference>
<dbReference type="Pfam" id="PF16901">
    <property type="entry name" value="DAO_C"/>
    <property type="match status" value="1"/>
</dbReference>
<dbReference type="NCBIfam" id="NF009906">
    <property type="entry name" value="PRK13369.1"/>
    <property type="match status" value="1"/>
</dbReference>
<dbReference type="Pfam" id="PF01266">
    <property type="entry name" value="DAO"/>
    <property type="match status" value="1"/>
</dbReference>
<dbReference type="Proteomes" id="UP000197535">
    <property type="component" value="Unassembled WGS sequence"/>
</dbReference>
<evidence type="ECO:0000259" key="7">
    <source>
        <dbReference type="Pfam" id="PF01266"/>
    </source>
</evidence>
<dbReference type="InterPro" id="IPR036188">
    <property type="entry name" value="FAD/NAD-bd_sf"/>
</dbReference>
<dbReference type="PANTHER" id="PTHR11985">
    <property type="entry name" value="GLYCEROL-3-PHOSPHATE DEHYDROGENASE"/>
    <property type="match status" value="1"/>
</dbReference>
<evidence type="ECO:0000256" key="4">
    <source>
        <dbReference type="ARBA" id="ARBA00022827"/>
    </source>
</evidence>
<name>A0A254TCI1_9BURK</name>
<dbReference type="Gene3D" id="3.30.9.10">
    <property type="entry name" value="D-Amino Acid Oxidase, subunit A, domain 2"/>
    <property type="match status" value="1"/>
</dbReference>
<feature type="domain" description="FAD dependent oxidoreductase" evidence="7">
    <location>
        <begin position="11"/>
        <end position="363"/>
    </location>
</feature>
<dbReference type="PANTHER" id="PTHR11985:SF15">
    <property type="entry name" value="GLYCEROL-3-PHOSPHATE DEHYDROGENASE, MITOCHONDRIAL"/>
    <property type="match status" value="1"/>
</dbReference>
<comment type="cofactor">
    <cofactor evidence="1 6">
        <name>FAD</name>
        <dbReference type="ChEBI" id="CHEBI:57692"/>
    </cofactor>
</comment>
<dbReference type="InterPro" id="IPR006076">
    <property type="entry name" value="FAD-dep_OxRdtase"/>
</dbReference>
<feature type="domain" description="Alpha-glycerophosphate oxidase C-terminal" evidence="8">
    <location>
        <begin position="386"/>
        <end position="508"/>
    </location>
</feature>
<evidence type="ECO:0000256" key="6">
    <source>
        <dbReference type="RuleBase" id="RU361217"/>
    </source>
</evidence>
<dbReference type="PROSITE" id="PS00977">
    <property type="entry name" value="FAD_G3PDH_1"/>
    <property type="match status" value="1"/>
</dbReference>
<dbReference type="Gene3D" id="3.50.50.60">
    <property type="entry name" value="FAD/NAD(P)-binding domain"/>
    <property type="match status" value="1"/>
</dbReference>
<dbReference type="AlphaFoldDB" id="A0A254TCI1"/>
<comment type="catalytic activity">
    <reaction evidence="6">
        <text>a quinone + sn-glycerol 3-phosphate = dihydroxyacetone phosphate + a quinol</text>
        <dbReference type="Rhea" id="RHEA:18977"/>
        <dbReference type="ChEBI" id="CHEBI:24646"/>
        <dbReference type="ChEBI" id="CHEBI:57597"/>
        <dbReference type="ChEBI" id="CHEBI:57642"/>
        <dbReference type="ChEBI" id="CHEBI:132124"/>
        <dbReference type="EC" id="1.1.5.3"/>
    </reaction>
</comment>
<evidence type="ECO:0000256" key="5">
    <source>
        <dbReference type="ARBA" id="ARBA00023002"/>
    </source>
</evidence>
<evidence type="ECO:0000256" key="1">
    <source>
        <dbReference type="ARBA" id="ARBA00001974"/>
    </source>
</evidence>
<dbReference type="SUPFAM" id="SSF51905">
    <property type="entry name" value="FAD/NAD(P)-binding domain"/>
    <property type="match status" value="1"/>
</dbReference>
<protein>
    <recommendedName>
        <fullName evidence="6">Glycerol-3-phosphate dehydrogenase</fullName>
        <ecNumber evidence="6">1.1.5.3</ecNumber>
    </recommendedName>
</protein>
<keyword evidence="4" id="KW-0274">FAD</keyword>
<sequence>MENGKTNLECDLLVVGGGINGAGIARDAAGRGLTVVLCEKDDLASHTSSSSSKLIHGGLRYLEYYEFNLVRKALIEREVLLRAAPHIMWPMRFVLPHDKGQRPAWMIRTGLFLYDALAKRELLPGSSGVDLRRHAAGEPLKPEFTRGFVYSDGWVDDARLVVLNAVDAAEKGARILTRTRCTSARRDGSAWIVELVDAQGRQSLVRARALVNAAGPWTAQFLQSAVERPTEKALRLIKGSHIVVPKLFDHPYAYIFQHPDGRIVFAIPYEQDFTLIGTTDIEYHGDANKVAIDKDEIIYLCDLASRYFRKRITPSDVAWSYSGVRPLVEDESSSAAAVTRDYRLELDTQGAPLLSVFGGKITTFRKLAEEAVDMLAPLLPMTRGSWTEHACLPGGDLYGAQPSNRSVHEFDKFVHEMQKRHAFLPAALVSRYARAYGTRIDTLLAGRKSVADMGKEIAPGLYEAEVDYLMQREWAVDAADILWRRSKLGLHLPKGTQEKLDTWIQQMSGNEKSRSA</sequence>
<dbReference type="GO" id="GO:0004368">
    <property type="term" value="F:glycerol-3-phosphate dehydrogenase (quinone) activity"/>
    <property type="evidence" value="ECO:0007669"/>
    <property type="project" value="UniProtKB-EC"/>
</dbReference>
<accession>A0A254TCI1</accession>
<dbReference type="PRINTS" id="PR01001">
    <property type="entry name" value="FADG3PDH"/>
</dbReference>
<evidence type="ECO:0000256" key="2">
    <source>
        <dbReference type="ARBA" id="ARBA00007330"/>
    </source>
</evidence>
<dbReference type="InterPro" id="IPR031656">
    <property type="entry name" value="DAO_C"/>
</dbReference>
<gene>
    <name evidence="9" type="ORF">AYR66_10540</name>
</gene>
<proteinExistence type="inferred from homology"/>
<organism evidence="9 10">
    <name type="scientific">Noviherbaspirillum denitrificans</name>
    <dbReference type="NCBI Taxonomy" id="1968433"/>
    <lineage>
        <taxon>Bacteria</taxon>
        <taxon>Pseudomonadati</taxon>
        <taxon>Pseudomonadota</taxon>
        <taxon>Betaproteobacteria</taxon>
        <taxon>Burkholderiales</taxon>
        <taxon>Oxalobacteraceae</taxon>
        <taxon>Noviherbaspirillum</taxon>
    </lineage>
</organism>
<dbReference type="GO" id="GO:0009331">
    <property type="term" value="C:glycerol-3-phosphate dehydrogenase (FAD) complex"/>
    <property type="evidence" value="ECO:0007669"/>
    <property type="project" value="UniProtKB-UniRule"/>
</dbReference>
<dbReference type="EC" id="1.1.5.3" evidence="6"/>
<dbReference type="RefSeq" id="WP_088706780.1">
    <property type="nucleotide sequence ID" value="NZ_LSTO01000001.1"/>
</dbReference>
<dbReference type="EMBL" id="LSTO01000001">
    <property type="protein sequence ID" value="OWW19877.1"/>
    <property type="molecule type" value="Genomic_DNA"/>
</dbReference>
<dbReference type="OrthoDB" id="9766796at2"/>
<keyword evidence="5 6" id="KW-0560">Oxidoreductase</keyword>
<evidence type="ECO:0000313" key="9">
    <source>
        <dbReference type="EMBL" id="OWW19877.1"/>
    </source>
</evidence>
<dbReference type="Gene3D" id="6.10.250.1890">
    <property type="match status" value="1"/>
</dbReference>
<comment type="caution">
    <text evidence="9">The sequence shown here is derived from an EMBL/GenBank/DDBJ whole genome shotgun (WGS) entry which is preliminary data.</text>
</comment>
<evidence type="ECO:0000313" key="10">
    <source>
        <dbReference type="Proteomes" id="UP000197535"/>
    </source>
</evidence>
<keyword evidence="3 6" id="KW-0285">Flavoprotein</keyword>
<evidence type="ECO:0000256" key="3">
    <source>
        <dbReference type="ARBA" id="ARBA00022630"/>
    </source>
</evidence>